<sequence>MNWPRSLEVSVGERGHGVEGERVKEHGEYSIHPDRQLFHPEQLISGKEDAANSYAGGHYTVGKDVIDLCLDRVRKLADNCTERLSVDYRKKNQNLVLRSIRLLRRELDIERPIYANLNRLVSQIISSSITSLRFDGAINVDITEFQSNLVPYPRINFMLSFFAPVISSSKAYHEQLSVPEINKCCVRILKYDGQEAIKVFLQFRNRFLCMVEGEFSEAREDLAAFEKYYEEVGAGVDEEEEEGADY</sequence>
<dbReference type="SUPFAM" id="SSF52490">
    <property type="entry name" value="Tubulin nucleotide-binding domain-like"/>
    <property type="match status" value="1"/>
</dbReference>
<evidence type="ECO:0000256" key="3">
    <source>
        <dbReference type="ARBA" id="ARBA00022741"/>
    </source>
</evidence>
<dbReference type="PANTHER" id="PTHR11588">
    <property type="entry name" value="TUBULIN"/>
    <property type="match status" value="1"/>
</dbReference>
<keyword evidence="3" id="KW-0547">Nucleotide-binding</keyword>
<dbReference type="AlphaFoldDB" id="A0ABD3ASM4"/>
<evidence type="ECO:0000313" key="11">
    <source>
        <dbReference type="Proteomes" id="UP001630127"/>
    </source>
</evidence>
<proteinExistence type="inferred from homology"/>
<dbReference type="InterPro" id="IPR036525">
    <property type="entry name" value="Tubulin/FtsZ_GTPase_sf"/>
</dbReference>
<evidence type="ECO:0000256" key="2">
    <source>
        <dbReference type="ARBA" id="ARBA00022701"/>
    </source>
</evidence>
<dbReference type="InterPro" id="IPR023123">
    <property type="entry name" value="Tubulin_C"/>
</dbReference>
<accession>A0ABD3ASM4</accession>
<dbReference type="InterPro" id="IPR002452">
    <property type="entry name" value="Alpha_tubulin"/>
</dbReference>
<dbReference type="Gene3D" id="3.30.1330.20">
    <property type="entry name" value="Tubulin/FtsZ, C-terminal domain"/>
    <property type="match status" value="1"/>
</dbReference>
<gene>
    <name evidence="10" type="ORF">ACH5RR_007533</name>
</gene>
<comment type="caution">
    <text evidence="10">The sequence shown here is derived from an EMBL/GenBank/DDBJ whole genome shotgun (WGS) entry which is preliminary data.</text>
</comment>
<dbReference type="SMART" id="SM00864">
    <property type="entry name" value="Tubulin"/>
    <property type="match status" value="1"/>
</dbReference>
<evidence type="ECO:0000256" key="6">
    <source>
        <dbReference type="ARBA" id="ARBA00023134"/>
    </source>
</evidence>
<keyword evidence="11" id="KW-1185">Reference proteome</keyword>
<organism evidence="10 11">
    <name type="scientific">Cinchona calisaya</name>
    <dbReference type="NCBI Taxonomy" id="153742"/>
    <lineage>
        <taxon>Eukaryota</taxon>
        <taxon>Viridiplantae</taxon>
        <taxon>Streptophyta</taxon>
        <taxon>Embryophyta</taxon>
        <taxon>Tracheophyta</taxon>
        <taxon>Spermatophyta</taxon>
        <taxon>Magnoliopsida</taxon>
        <taxon>eudicotyledons</taxon>
        <taxon>Gunneridae</taxon>
        <taxon>Pentapetalae</taxon>
        <taxon>asterids</taxon>
        <taxon>lamiids</taxon>
        <taxon>Gentianales</taxon>
        <taxon>Rubiaceae</taxon>
        <taxon>Cinchonoideae</taxon>
        <taxon>Cinchoneae</taxon>
        <taxon>Cinchona</taxon>
    </lineage>
</organism>
<evidence type="ECO:0000256" key="7">
    <source>
        <dbReference type="ARBA" id="ARBA00034296"/>
    </source>
</evidence>
<comment type="similarity">
    <text evidence="1">Belongs to the tubulin family.</text>
</comment>
<dbReference type="PRINTS" id="PR01162">
    <property type="entry name" value="ALPHATUBULIN"/>
</dbReference>
<reference evidence="10 11" key="1">
    <citation type="submission" date="2024-11" db="EMBL/GenBank/DDBJ databases">
        <title>A near-complete genome assembly of Cinchona calisaya.</title>
        <authorList>
            <person name="Lian D.C."/>
            <person name="Zhao X.W."/>
            <person name="Wei L."/>
        </authorList>
    </citation>
    <scope>NUCLEOTIDE SEQUENCE [LARGE SCALE GENOMIC DNA]</scope>
    <source>
        <tissue evidence="10">Nenye</tissue>
    </source>
</reference>
<comment type="catalytic activity">
    <reaction evidence="8">
        <text>GTP + H2O = GDP + phosphate + H(+)</text>
        <dbReference type="Rhea" id="RHEA:19669"/>
        <dbReference type="ChEBI" id="CHEBI:15377"/>
        <dbReference type="ChEBI" id="CHEBI:15378"/>
        <dbReference type="ChEBI" id="CHEBI:37565"/>
        <dbReference type="ChEBI" id="CHEBI:43474"/>
        <dbReference type="ChEBI" id="CHEBI:58189"/>
    </reaction>
    <physiologicalReaction direction="left-to-right" evidence="8">
        <dbReference type="Rhea" id="RHEA:19670"/>
    </physiologicalReaction>
</comment>
<evidence type="ECO:0000256" key="5">
    <source>
        <dbReference type="ARBA" id="ARBA00022842"/>
    </source>
</evidence>
<feature type="domain" description="Tubulin/FtsZ GTPase" evidence="9">
    <location>
        <begin position="5"/>
        <end position="136"/>
    </location>
</feature>
<dbReference type="Gene3D" id="3.40.50.1440">
    <property type="entry name" value="Tubulin/FtsZ, GTPase domain"/>
    <property type="match status" value="2"/>
</dbReference>
<keyword evidence="5" id="KW-0460">Magnesium</keyword>
<dbReference type="Proteomes" id="UP001630127">
    <property type="component" value="Unassembled WGS sequence"/>
</dbReference>
<evidence type="ECO:0000313" key="10">
    <source>
        <dbReference type="EMBL" id="KAL3534012.1"/>
    </source>
</evidence>
<dbReference type="GO" id="GO:0016787">
    <property type="term" value="F:hydrolase activity"/>
    <property type="evidence" value="ECO:0007669"/>
    <property type="project" value="UniProtKB-KW"/>
</dbReference>
<dbReference type="InterPro" id="IPR008280">
    <property type="entry name" value="Tub_FtsZ_C"/>
</dbReference>
<name>A0ABD3ASM4_9GENT</name>
<dbReference type="InterPro" id="IPR037103">
    <property type="entry name" value="Tubulin/FtsZ-like_C"/>
</dbReference>
<evidence type="ECO:0000256" key="8">
    <source>
        <dbReference type="ARBA" id="ARBA00049117"/>
    </source>
</evidence>
<dbReference type="GO" id="GO:0005874">
    <property type="term" value="C:microtubule"/>
    <property type="evidence" value="ECO:0007669"/>
    <property type="project" value="UniProtKB-KW"/>
</dbReference>
<dbReference type="InterPro" id="IPR003008">
    <property type="entry name" value="Tubulin_FtsZ_GTPase"/>
</dbReference>
<evidence type="ECO:0000256" key="4">
    <source>
        <dbReference type="ARBA" id="ARBA00022801"/>
    </source>
</evidence>
<comment type="function">
    <text evidence="7">Tubulin is the major constituent of microtubules, a cylinder consisting of laterally associated linear protofilaments composed of alpha- and beta-tubulin heterodimers. Microtubules grow by the addition of GTP-tubulin dimers to the microtubule end, where a stabilizing cap forms. Below the cap, tubulin dimers are in GDP-bound state, owing to GTPase activity of alpha-tubulin.</text>
</comment>
<dbReference type="GO" id="GO:0005525">
    <property type="term" value="F:GTP binding"/>
    <property type="evidence" value="ECO:0007669"/>
    <property type="project" value="UniProtKB-KW"/>
</dbReference>
<dbReference type="PRINTS" id="PR01161">
    <property type="entry name" value="TUBULIN"/>
</dbReference>
<dbReference type="EMBL" id="JBJUIK010000003">
    <property type="protein sequence ID" value="KAL3534012.1"/>
    <property type="molecule type" value="Genomic_DNA"/>
</dbReference>
<evidence type="ECO:0000259" key="9">
    <source>
        <dbReference type="SMART" id="SM00864"/>
    </source>
</evidence>
<dbReference type="SUPFAM" id="SSF55307">
    <property type="entry name" value="Tubulin C-terminal domain-like"/>
    <property type="match status" value="1"/>
</dbReference>
<keyword evidence="4" id="KW-0378">Hydrolase</keyword>
<keyword evidence="6" id="KW-0342">GTP-binding</keyword>
<evidence type="ECO:0000256" key="1">
    <source>
        <dbReference type="ARBA" id="ARBA00009636"/>
    </source>
</evidence>
<dbReference type="Gene3D" id="1.10.287.600">
    <property type="entry name" value="Helix hairpin bin"/>
    <property type="match status" value="1"/>
</dbReference>
<keyword evidence="2" id="KW-0493">Microtubule</keyword>
<dbReference type="InterPro" id="IPR000217">
    <property type="entry name" value="Tubulin"/>
</dbReference>
<protein>
    <recommendedName>
        <fullName evidence="9">Tubulin/FtsZ GTPase domain-containing protein</fullName>
    </recommendedName>
</protein>